<feature type="compositionally biased region" description="Basic and acidic residues" evidence="5">
    <location>
        <begin position="371"/>
        <end position="384"/>
    </location>
</feature>
<dbReference type="Gene3D" id="1.10.510.10">
    <property type="entry name" value="Transferase(Phosphotransferase) domain 1"/>
    <property type="match status" value="1"/>
</dbReference>
<evidence type="ECO:0000256" key="1">
    <source>
        <dbReference type="ARBA" id="ARBA00022786"/>
    </source>
</evidence>
<dbReference type="Gene3D" id="2.130.10.10">
    <property type="entry name" value="YVTN repeat-like/Quinoprotein amine dehydrogenase"/>
    <property type="match status" value="1"/>
</dbReference>
<protein>
    <submittedName>
        <fullName evidence="8">Uncharacterized protein</fullName>
    </submittedName>
</protein>
<dbReference type="PROSITE" id="PS50294">
    <property type="entry name" value="WD_REPEATS_REGION"/>
    <property type="match status" value="1"/>
</dbReference>
<feature type="repeat" description="WD" evidence="3">
    <location>
        <begin position="611"/>
        <end position="652"/>
    </location>
</feature>
<evidence type="ECO:0000256" key="4">
    <source>
        <dbReference type="SAM" id="Coils"/>
    </source>
</evidence>
<feature type="domain" description="Protein kinase" evidence="6">
    <location>
        <begin position="1211"/>
        <end position="1479"/>
    </location>
</feature>
<feature type="compositionally biased region" description="Basic residues" evidence="5">
    <location>
        <begin position="1754"/>
        <end position="1768"/>
    </location>
</feature>
<feature type="compositionally biased region" description="Basic and acidic residues" evidence="5">
    <location>
        <begin position="299"/>
        <end position="327"/>
    </location>
</feature>
<evidence type="ECO:0000259" key="6">
    <source>
        <dbReference type="PROSITE" id="PS50011"/>
    </source>
</evidence>
<dbReference type="InterPro" id="IPR015943">
    <property type="entry name" value="WD40/YVTN_repeat-like_dom_sf"/>
</dbReference>
<keyword evidence="1" id="KW-0833">Ubl conjugation pathway</keyword>
<dbReference type="EMBL" id="BFEA01000879">
    <property type="protein sequence ID" value="GBG91173.1"/>
    <property type="molecule type" value="Genomic_DNA"/>
</dbReference>
<dbReference type="InterPro" id="IPR000719">
    <property type="entry name" value="Prot_kinase_dom"/>
</dbReference>
<keyword evidence="3" id="KW-0853">WD repeat</keyword>
<feature type="region of interest" description="Disordered" evidence="5">
    <location>
        <begin position="1888"/>
        <end position="1920"/>
    </location>
</feature>
<dbReference type="GO" id="GO:0004672">
    <property type="term" value="F:protein kinase activity"/>
    <property type="evidence" value="ECO:0007669"/>
    <property type="project" value="InterPro"/>
</dbReference>
<feature type="region of interest" description="Disordered" evidence="5">
    <location>
        <begin position="1654"/>
        <end position="1692"/>
    </location>
</feature>
<feature type="compositionally biased region" description="Basic and acidic residues" evidence="5">
    <location>
        <begin position="768"/>
        <end position="787"/>
    </location>
</feature>
<dbReference type="Gene3D" id="3.30.420.10">
    <property type="entry name" value="Ribonuclease H-like superfamily/Ribonuclease H"/>
    <property type="match status" value="1"/>
</dbReference>
<feature type="region of interest" description="Disordered" evidence="5">
    <location>
        <begin position="1725"/>
        <end position="1826"/>
    </location>
</feature>
<feature type="coiled-coil region" evidence="4">
    <location>
        <begin position="1137"/>
        <end position="1171"/>
    </location>
</feature>
<keyword evidence="2" id="KW-0479">Metal-binding</keyword>
<feature type="region of interest" description="Disordered" evidence="5">
    <location>
        <begin position="296"/>
        <end position="384"/>
    </location>
</feature>
<feature type="coiled-coil region" evidence="4">
    <location>
        <begin position="840"/>
        <end position="899"/>
    </location>
</feature>
<keyword evidence="2" id="KW-0863">Zinc-finger</keyword>
<feature type="compositionally biased region" description="Acidic residues" evidence="5">
    <location>
        <begin position="1890"/>
        <end position="1920"/>
    </location>
</feature>
<dbReference type="InterPro" id="IPR036397">
    <property type="entry name" value="RNaseH_sf"/>
</dbReference>
<dbReference type="SMART" id="SM00343">
    <property type="entry name" value="ZnF_C2HC"/>
    <property type="match status" value="1"/>
</dbReference>
<feature type="region of interest" description="Disordered" evidence="5">
    <location>
        <begin position="1550"/>
        <end position="1584"/>
    </location>
</feature>
<evidence type="ECO:0000259" key="7">
    <source>
        <dbReference type="PROSITE" id="PS50158"/>
    </source>
</evidence>
<keyword evidence="9" id="KW-1185">Reference proteome</keyword>
<dbReference type="SUPFAM" id="SSF57756">
    <property type="entry name" value="Retrovirus zinc finger-like domains"/>
    <property type="match status" value="1"/>
</dbReference>
<dbReference type="InterPro" id="IPR011009">
    <property type="entry name" value="Kinase-like_dom_sf"/>
</dbReference>
<dbReference type="PROSITE" id="PS50158">
    <property type="entry name" value="ZF_CCHC"/>
    <property type="match status" value="1"/>
</dbReference>
<dbReference type="Pfam" id="PF00069">
    <property type="entry name" value="Pkinase"/>
    <property type="match status" value="1"/>
</dbReference>
<evidence type="ECO:0000256" key="5">
    <source>
        <dbReference type="SAM" id="MobiDB-lite"/>
    </source>
</evidence>
<dbReference type="InterPro" id="IPR012337">
    <property type="entry name" value="RNaseH-like_sf"/>
</dbReference>
<dbReference type="PANTHER" id="PTHR45647">
    <property type="entry name" value="OS02G0152300 PROTEIN"/>
    <property type="match status" value="1"/>
</dbReference>
<dbReference type="Gene3D" id="3.30.200.20">
    <property type="entry name" value="Phosphorylase Kinase, domain 1"/>
    <property type="match status" value="1"/>
</dbReference>
<dbReference type="GO" id="GO:0008270">
    <property type="term" value="F:zinc ion binding"/>
    <property type="evidence" value="ECO:0007669"/>
    <property type="project" value="UniProtKB-KW"/>
</dbReference>
<feature type="compositionally biased region" description="Gly residues" evidence="5">
    <location>
        <begin position="337"/>
        <end position="348"/>
    </location>
</feature>
<gene>
    <name evidence="8" type="ORF">CBR_g52055</name>
</gene>
<evidence type="ECO:0000256" key="3">
    <source>
        <dbReference type="PROSITE-ProRule" id="PRU00221"/>
    </source>
</evidence>
<dbReference type="GO" id="GO:0005524">
    <property type="term" value="F:ATP binding"/>
    <property type="evidence" value="ECO:0007669"/>
    <property type="project" value="InterPro"/>
</dbReference>
<feature type="region of interest" description="Disordered" evidence="5">
    <location>
        <begin position="900"/>
        <end position="921"/>
    </location>
</feature>
<dbReference type="SUPFAM" id="SSF53098">
    <property type="entry name" value="Ribonuclease H-like"/>
    <property type="match status" value="1"/>
</dbReference>
<dbReference type="InterPro" id="IPR036875">
    <property type="entry name" value="Znf_CCHC_sf"/>
</dbReference>
<feature type="region of interest" description="Disordered" evidence="5">
    <location>
        <begin position="766"/>
        <end position="791"/>
    </location>
</feature>
<organism evidence="8 9">
    <name type="scientific">Chara braunii</name>
    <name type="common">Braun's stonewort</name>
    <dbReference type="NCBI Taxonomy" id="69332"/>
    <lineage>
        <taxon>Eukaryota</taxon>
        <taxon>Viridiplantae</taxon>
        <taxon>Streptophyta</taxon>
        <taxon>Charophyceae</taxon>
        <taxon>Charales</taxon>
        <taxon>Characeae</taxon>
        <taxon>Chara</taxon>
    </lineage>
</organism>
<feature type="compositionally biased region" description="Basic and acidic residues" evidence="5">
    <location>
        <begin position="349"/>
        <end position="362"/>
    </location>
</feature>
<dbReference type="InterPro" id="IPR036322">
    <property type="entry name" value="WD40_repeat_dom_sf"/>
</dbReference>
<reference evidence="8 9" key="1">
    <citation type="journal article" date="2018" name="Cell">
        <title>The Chara Genome: Secondary Complexity and Implications for Plant Terrestrialization.</title>
        <authorList>
            <person name="Nishiyama T."/>
            <person name="Sakayama H."/>
            <person name="Vries J.D."/>
            <person name="Buschmann H."/>
            <person name="Saint-Marcoux D."/>
            <person name="Ullrich K.K."/>
            <person name="Haas F.B."/>
            <person name="Vanderstraeten L."/>
            <person name="Becker D."/>
            <person name="Lang D."/>
            <person name="Vosolsobe S."/>
            <person name="Rombauts S."/>
            <person name="Wilhelmsson P.K.I."/>
            <person name="Janitza P."/>
            <person name="Kern R."/>
            <person name="Heyl A."/>
            <person name="Rumpler F."/>
            <person name="Villalobos L.I.A.C."/>
            <person name="Clay J.M."/>
            <person name="Skokan R."/>
            <person name="Toyoda A."/>
            <person name="Suzuki Y."/>
            <person name="Kagoshima H."/>
            <person name="Schijlen E."/>
            <person name="Tajeshwar N."/>
            <person name="Catarino B."/>
            <person name="Hetherington A.J."/>
            <person name="Saltykova A."/>
            <person name="Bonnot C."/>
            <person name="Breuninger H."/>
            <person name="Symeonidi A."/>
            <person name="Radhakrishnan G.V."/>
            <person name="Van Nieuwerburgh F."/>
            <person name="Deforce D."/>
            <person name="Chang C."/>
            <person name="Karol K.G."/>
            <person name="Hedrich R."/>
            <person name="Ulvskov P."/>
            <person name="Glockner G."/>
            <person name="Delwiche C.F."/>
            <person name="Petrasek J."/>
            <person name="Van de Peer Y."/>
            <person name="Friml J."/>
            <person name="Beilby M."/>
            <person name="Dolan L."/>
            <person name="Kohara Y."/>
            <person name="Sugano S."/>
            <person name="Fujiyama A."/>
            <person name="Delaux P.-M."/>
            <person name="Quint M."/>
            <person name="TheiBen G."/>
            <person name="Hagemann M."/>
            <person name="Harholt J."/>
            <person name="Dunand C."/>
            <person name="Zachgo S."/>
            <person name="Langdale J."/>
            <person name="Maumus F."/>
            <person name="Straeten D.V.D."/>
            <person name="Gould S.B."/>
            <person name="Rensing S.A."/>
        </authorList>
    </citation>
    <scope>NUCLEOTIDE SEQUENCE [LARGE SCALE GENOMIC DNA]</scope>
    <source>
        <strain evidence="8 9">S276</strain>
    </source>
</reference>
<comment type="caution">
    <text evidence="8">The sequence shown here is derived from an EMBL/GenBank/DDBJ whole genome shotgun (WGS) entry which is preliminary data.</text>
</comment>
<dbReference type="SUPFAM" id="SSF50978">
    <property type="entry name" value="WD40 repeat-like"/>
    <property type="match status" value="1"/>
</dbReference>
<dbReference type="InterPro" id="IPR051348">
    <property type="entry name" value="U-box_ubiquitin_ligases"/>
</dbReference>
<sequence length="1920" mass="217551">MNIGIAIKVGSATKIGIAQQAQDRNEESRSSIEMEVATKVGSATWIGMSTKIRIATSVGIAKKKISRTAMARMRTNNRVKRAMVERGDRGGGVKVVVRRMRRGPGGDDDDDDGEEDDDVHHGGGGTRLSELWKAAAAEEGTQLQMTSGNHPEANGQAEQLNRAVQHLLRHYIKPNQGDWDEKLALIASLYNKAVHSATGAIEQMHKAQAAMIDSENKHRCPSTFQVGERVWVKSAELGQEHVISRKLMPQYFGPWEVLDVVGDEPDGPSYVIRIPGHRREAGVGLEGGMEGVDQVEDAQEAREGRRSGEGVDHETGKEEMGETEVRWRLGGRRHGRGGGSGAGTLKGGRGQEEAEMKGKGSRENSGGGRGKGREEGGWKPGGVRREETGQLAFSTAMYGENGSRSQLSQVWDYEDGCHVTAETHSRGGTFRAAKFLPSKDWVVVFRTERREHSILVFEMRQTLNLKMGEFKEVKSLRMKGKEMHGAYQDNTYILAVNPSSRYILTTGLSAIHIWDLNNGWEKFTFSHQYGIKAVSFHPLESQVFATGGSKGEIKVFDCERRSVLEQYVSKRHITSVQFCSDGRKSMSLLVSGNAYGKVEIWDYKRKEHLATLAHKYFVKEAFFHPHWPYVFSASSDGTVKVWSASNYKLVTSYRSGLRELSSMALCRDSNMLVLGGKETFLAIELKEAKQSNVDANKRVNMEVPKSEQEWEKGFQEHKSGHRNKDEVHAETVQPLRTRSNTLVPGGKENYLVIGLKAKANLYTKKRVRMEEPHSRKEQDKSFQEYKSRQGNKQAVHAETIQPLGTADVSNPIAEGKALEARLAQLESEHETGDRLRAERIEQLKLEVSNLMVASEALQERFKCIGSEHETNERMHAERIKEIKIEVGDLIGESEALKERFEQSESDHSQIEQMHEDRLERSESNEGLIVKRELLQDRLELPEANMAMRVQRDRLERPQSNMALTGQRDRLDRPESHMILTVKRESVENGLERSLSHHEGNQCLHNADRIKKLQIKEHPNPVIQHLPLSDLTVKKEYLEERLDRPEPPREENLCVHVETIKQLETKVSDLVTGRKTLKRKLEQSRLEHEENKRMHVKRIKQLGSEVSNLMADGKALKEKFEQSRSAYEKDRRTHAENIIGLEMKVAKLTAEREELKARLEKLNFRAHQLERELGVQDKLDRFQELQTTDQEPHADQFWDFSFEELQAATDNFHDNCKLEDRHYGRVYAGMVTPIMIKKLHLDQKVWNRRHTGLTREIVDRLRSLRHPHLQTLLGVCYRENCLVFEHMANGSVKEWISCEGGARREFLPWRIRLRVMAEVAKALFFLHSNQSAAGGPIIHHAIRPENILLDSNFVAKISEVDVALLVPDQAPEACVFPGTSLQYLAPEFCQTGVFDQKADIYSFGITILEMLTGKFKNAFGTIAEAVEDAATFRSALDPNAGNWDVDLAQQAARLGLRCASLECHNRPSMKGGKDAILPRLYDIVYRHTHVAQSTMPNRRQSIVSKSLFVKPENENSNTRFLSAKYVHSRSDDIAYRDNDRERRDYRLDGRREDRRDGHCSGGRDYYQDERRDMSRERGETSGEYRRRAPPTCFECGQVGHYRNQCWKLSGEGSSRFGESGGGHRAGSCETSPERLQLKKQIEELGALLAAMHGHIEQEKQKKIEKEKRKQEKLEKQHRAVAGREEQERKLARKNAKLREAEELKMQMRKEMRMEAALVALAASTIDRKGKKKAASPPPLNSPSASSDDTSDAKPTNRRTRKLTKTKKQKRSEEKAVGSSPPMTQPAKRTPRTTRVRPVRLVAKLRRTTHKTKGTKTPPRFTPRRGTPRMKVAAAMGSAERAQFICENICALADLGADELKDICRKEDVEYEKKTIAAMNIAKKRALVAYGSEEEETRSSDNENEGIEQEDVEEPEDEGAEV</sequence>
<dbReference type="InterPro" id="IPR001680">
    <property type="entry name" value="WD40_rpt"/>
</dbReference>
<dbReference type="OrthoDB" id="346907at2759"/>
<dbReference type="Proteomes" id="UP000265515">
    <property type="component" value="Unassembled WGS sequence"/>
</dbReference>
<dbReference type="InterPro" id="IPR001878">
    <property type="entry name" value="Znf_CCHC"/>
</dbReference>
<dbReference type="Gramene" id="GBG91173">
    <property type="protein sequence ID" value="GBG91173"/>
    <property type="gene ID" value="CBR_g52055"/>
</dbReference>
<feature type="domain" description="CCHC-type" evidence="7">
    <location>
        <begin position="1591"/>
        <end position="1604"/>
    </location>
</feature>
<keyword evidence="2" id="KW-0862">Zinc</keyword>
<proteinExistence type="predicted"/>
<keyword evidence="4" id="KW-0175">Coiled coil</keyword>
<feature type="compositionally biased region" description="Basic and acidic residues" evidence="5">
    <location>
        <begin position="1564"/>
        <end position="1584"/>
    </location>
</feature>
<dbReference type="GO" id="GO:0003676">
    <property type="term" value="F:nucleic acid binding"/>
    <property type="evidence" value="ECO:0007669"/>
    <property type="project" value="InterPro"/>
</dbReference>
<dbReference type="PROSITE" id="PS50082">
    <property type="entry name" value="WD_REPEATS_2"/>
    <property type="match status" value="1"/>
</dbReference>
<evidence type="ECO:0000313" key="9">
    <source>
        <dbReference type="Proteomes" id="UP000265515"/>
    </source>
</evidence>
<accession>A0A388M9L2</accession>
<dbReference type="SUPFAM" id="SSF56112">
    <property type="entry name" value="Protein kinase-like (PK-like)"/>
    <property type="match status" value="1"/>
</dbReference>
<dbReference type="SMART" id="SM00320">
    <property type="entry name" value="WD40"/>
    <property type="match status" value="4"/>
</dbReference>
<evidence type="ECO:0000313" key="8">
    <source>
        <dbReference type="EMBL" id="GBG91173.1"/>
    </source>
</evidence>
<dbReference type="PROSITE" id="PS50011">
    <property type="entry name" value="PROTEIN_KINASE_DOM"/>
    <property type="match status" value="1"/>
</dbReference>
<feature type="compositionally biased region" description="Basic residues" evidence="5">
    <location>
        <begin position="1787"/>
        <end position="1812"/>
    </location>
</feature>
<feature type="compositionally biased region" description="Acidic residues" evidence="5">
    <location>
        <begin position="106"/>
        <end position="117"/>
    </location>
</feature>
<feature type="compositionally biased region" description="Basic and acidic residues" evidence="5">
    <location>
        <begin position="1654"/>
        <end position="1688"/>
    </location>
</feature>
<dbReference type="PANTHER" id="PTHR45647:SF15">
    <property type="entry name" value="U-BOX DOMAIN-CONTAINING PROTEIN 35"/>
    <property type="match status" value="1"/>
</dbReference>
<feature type="region of interest" description="Disordered" evidence="5">
    <location>
        <begin position="85"/>
        <end position="126"/>
    </location>
</feature>
<name>A0A388M9L2_CHABU</name>
<evidence type="ECO:0000256" key="2">
    <source>
        <dbReference type="PROSITE-ProRule" id="PRU00047"/>
    </source>
</evidence>
<dbReference type="Pfam" id="PF00400">
    <property type="entry name" value="WD40"/>
    <property type="match status" value="1"/>
</dbReference>